<feature type="signal peptide" evidence="5">
    <location>
        <begin position="1"/>
        <end position="25"/>
    </location>
</feature>
<dbReference type="GO" id="GO:0004222">
    <property type="term" value="F:metalloendopeptidase activity"/>
    <property type="evidence" value="ECO:0007669"/>
    <property type="project" value="InterPro"/>
</dbReference>
<dbReference type="AlphaFoldDB" id="A0A1X2I7V4"/>
<dbReference type="SMART" id="SM00050">
    <property type="entry name" value="DISIN"/>
    <property type="match status" value="1"/>
</dbReference>
<dbReference type="Gene3D" id="3.40.1620.60">
    <property type="match status" value="1"/>
</dbReference>
<feature type="active site" evidence="4">
    <location>
        <position position="482"/>
    </location>
</feature>
<feature type="chain" id="PRO_5012891460" description="Disintegrin and metalloproteinase domain-containing protein B" evidence="5">
    <location>
        <begin position="26"/>
        <end position="745"/>
    </location>
</feature>
<keyword evidence="5" id="KW-0732">Signal</keyword>
<keyword evidence="1" id="KW-1015">Disulfide bond</keyword>
<protein>
    <recommendedName>
        <fullName evidence="3">Disintegrin and metalloproteinase domain-containing protein B</fullName>
    </recommendedName>
</protein>
<evidence type="ECO:0000313" key="8">
    <source>
        <dbReference type="EMBL" id="ORZ11220.1"/>
    </source>
</evidence>
<gene>
    <name evidence="8" type="ORF">BCR42DRAFT_421769</name>
</gene>
<dbReference type="PROSITE" id="PS50215">
    <property type="entry name" value="ADAM_MEPRO"/>
    <property type="match status" value="1"/>
</dbReference>
<evidence type="ECO:0000259" key="6">
    <source>
        <dbReference type="PROSITE" id="PS50214"/>
    </source>
</evidence>
<dbReference type="STRING" id="90262.A0A1X2I7V4"/>
<feature type="domain" description="Peptidase M12B" evidence="7">
    <location>
        <begin position="325"/>
        <end position="539"/>
    </location>
</feature>
<feature type="domain" description="Disintegrin" evidence="6">
    <location>
        <begin position="564"/>
        <end position="649"/>
    </location>
</feature>
<evidence type="ECO:0000256" key="4">
    <source>
        <dbReference type="PROSITE-ProRule" id="PRU00276"/>
    </source>
</evidence>
<comment type="caution">
    <text evidence="4">Lacks conserved residue(s) required for the propagation of feature annotation.</text>
</comment>
<dbReference type="OrthoDB" id="5951731at2759"/>
<dbReference type="Pfam" id="PF00200">
    <property type="entry name" value="Disintegrin"/>
    <property type="match status" value="1"/>
</dbReference>
<name>A0A1X2I7V4_9FUNG</name>
<dbReference type="InterPro" id="IPR001762">
    <property type="entry name" value="Disintegrin_dom"/>
</dbReference>
<dbReference type="Gene3D" id="3.40.390.10">
    <property type="entry name" value="Collagenase (Catalytic Domain)"/>
    <property type="match status" value="1"/>
</dbReference>
<dbReference type="FunFam" id="4.10.70.10:FF:000003">
    <property type="entry name" value="Disintegrin and metalloproteinase domain-containing protein 17"/>
    <property type="match status" value="1"/>
</dbReference>
<dbReference type="PANTHER" id="PTHR11905:SF159">
    <property type="entry name" value="ADAM METALLOPROTEASE"/>
    <property type="match status" value="1"/>
</dbReference>
<comment type="function">
    <text evidence="2">Probable zinc protease.</text>
</comment>
<feature type="binding site" evidence="4">
    <location>
        <position position="485"/>
    </location>
    <ligand>
        <name>Zn(2+)</name>
        <dbReference type="ChEBI" id="CHEBI:29105"/>
        <note>catalytic</note>
    </ligand>
</feature>
<organism evidence="8 9">
    <name type="scientific">Absidia repens</name>
    <dbReference type="NCBI Taxonomy" id="90262"/>
    <lineage>
        <taxon>Eukaryota</taxon>
        <taxon>Fungi</taxon>
        <taxon>Fungi incertae sedis</taxon>
        <taxon>Mucoromycota</taxon>
        <taxon>Mucoromycotina</taxon>
        <taxon>Mucoromycetes</taxon>
        <taxon>Mucorales</taxon>
        <taxon>Cunninghamellaceae</taxon>
        <taxon>Absidia</taxon>
    </lineage>
</organism>
<comment type="caution">
    <text evidence="8">The sequence shown here is derived from an EMBL/GenBank/DDBJ whole genome shotgun (WGS) entry which is preliminary data.</text>
</comment>
<keyword evidence="4" id="KW-0479">Metal-binding</keyword>
<sequence>MFAFYRRYCVHTLVLLLLLSVLVSGHSVDNRKLNRVESLTNVKVDIAPRPFSFYTKRGMTFNPLVNSTSKVTNIENDDIIRIQFQAYDQTYALHLEPNTDLLHPQAAFMYKGTQEPIHTRQFYIYRGYAVRTSSSDIRWQKDQLGALSRDDGGDDFSENGNGDILGWARVILRHDLTANDMANPVFEGTFEILNDIYHIKSMYMYHRAKRSDDVTLASSTSSMVVYRDSDTSLVAQQQLGDDFNSLQRRTSSSNVTLATEQQPGCGTDRLSSNYPEQDLHNAFILRPGHPASGHDGLFVPPSSFSMAGHSSLLNKRAPSGCPTTKQIAYMGAAADCTYTKYYQSKQQAQLQIISDWNSVSALYERQFNIQLGLVNITVMDELCPTTPSSEHAWNRGCSDDYTLDDRLSDFSRWRGSMSDDGIALWHLLTNCATGVEVGIAWVGQLCQSESSSQTSSTGDTQYVAGAGVSSIIRDEWKVIAHEIGHEFCANHDCNPGNCPCSGSGCNCCPLSATVCDAGGSYIMNPTSNVSAQEFSPCSVTTICNKFSDIGTCLQDPGNRTIEALQMCGNGIVEDGEECDPGDQSSSCCDAATCKFINNAVCDDANDSCCNQCQYRSSSYECRPASTSCDIPEFCTGISGTCPTDVYTEDGTECGTGLKCASGQCTSRDLQCQNRGFTMNVTKACSSSNSCSLSCNNASGSGCLVFSGGLIDGTPCGSNGVCKDGDCDEGSICKKICIYIASTKLW</sequence>
<dbReference type="SUPFAM" id="SSF55486">
    <property type="entry name" value="Metalloproteases ('zincins'), catalytic domain"/>
    <property type="match status" value="1"/>
</dbReference>
<evidence type="ECO:0000256" key="2">
    <source>
        <dbReference type="ARBA" id="ARBA00056552"/>
    </source>
</evidence>
<reference evidence="8 9" key="1">
    <citation type="submission" date="2016-07" db="EMBL/GenBank/DDBJ databases">
        <title>Pervasive Adenine N6-methylation of Active Genes in Fungi.</title>
        <authorList>
            <consortium name="DOE Joint Genome Institute"/>
            <person name="Mondo S.J."/>
            <person name="Dannebaum R.O."/>
            <person name="Kuo R.C."/>
            <person name="Labutti K."/>
            <person name="Haridas S."/>
            <person name="Kuo A."/>
            <person name="Salamov A."/>
            <person name="Ahrendt S.R."/>
            <person name="Lipzen A."/>
            <person name="Sullivan W."/>
            <person name="Andreopoulos W.B."/>
            <person name="Clum A."/>
            <person name="Lindquist E."/>
            <person name="Daum C."/>
            <person name="Ramamoorthy G.K."/>
            <person name="Gryganskyi A."/>
            <person name="Culley D."/>
            <person name="Magnuson J.K."/>
            <person name="James T.Y."/>
            <person name="O'Malley M.A."/>
            <person name="Stajich J.E."/>
            <person name="Spatafora J.W."/>
            <person name="Visel A."/>
            <person name="Grigoriev I.V."/>
        </authorList>
    </citation>
    <scope>NUCLEOTIDE SEQUENCE [LARGE SCALE GENOMIC DNA]</scope>
    <source>
        <strain evidence="8 9">NRRL 1336</strain>
    </source>
</reference>
<accession>A0A1X2I7V4</accession>
<dbReference type="Gene3D" id="4.10.70.10">
    <property type="entry name" value="Disintegrin domain"/>
    <property type="match status" value="1"/>
</dbReference>
<evidence type="ECO:0000259" key="7">
    <source>
        <dbReference type="PROSITE" id="PS50215"/>
    </source>
</evidence>
<feature type="binding site" evidence="4">
    <location>
        <position position="481"/>
    </location>
    <ligand>
        <name>Zn(2+)</name>
        <dbReference type="ChEBI" id="CHEBI:29105"/>
        <note>catalytic</note>
    </ligand>
</feature>
<evidence type="ECO:0000256" key="3">
    <source>
        <dbReference type="ARBA" id="ARBA00074021"/>
    </source>
</evidence>
<dbReference type="Proteomes" id="UP000193560">
    <property type="component" value="Unassembled WGS sequence"/>
</dbReference>
<dbReference type="GO" id="GO:0046872">
    <property type="term" value="F:metal ion binding"/>
    <property type="evidence" value="ECO:0007669"/>
    <property type="project" value="UniProtKB-KW"/>
</dbReference>
<proteinExistence type="predicted"/>
<evidence type="ECO:0000256" key="1">
    <source>
        <dbReference type="ARBA" id="ARBA00023157"/>
    </source>
</evidence>
<dbReference type="InterPro" id="IPR036436">
    <property type="entry name" value="Disintegrin_dom_sf"/>
</dbReference>
<dbReference type="GO" id="GO:0006508">
    <property type="term" value="P:proteolysis"/>
    <property type="evidence" value="ECO:0007669"/>
    <property type="project" value="InterPro"/>
</dbReference>
<dbReference type="InterPro" id="IPR024079">
    <property type="entry name" value="MetalloPept_cat_dom_sf"/>
</dbReference>
<keyword evidence="4" id="KW-0862">Zinc</keyword>
<evidence type="ECO:0000313" key="9">
    <source>
        <dbReference type="Proteomes" id="UP000193560"/>
    </source>
</evidence>
<dbReference type="PANTHER" id="PTHR11905">
    <property type="entry name" value="ADAM A DISINTEGRIN AND METALLOPROTEASE DOMAIN"/>
    <property type="match status" value="1"/>
</dbReference>
<dbReference type="PROSITE" id="PS50214">
    <property type="entry name" value="DISINTEGRIN_2"/>
    <property type="match status" value="1"/>
</dbReference>
<dbReference type="EMBL" id="MCGE01000022">
    <property type="protein sequence ID" value="ORZ11220.1"/>
    <property type="molecule type" value="Genomic_DNA"/>
</dbReference>
<dbReference type="SUPFAM" id="SSF57552">
    <property type="entry name" value="Blood coagulation inhibitor (disintegrin)"/>
    <property type="match status" value="1"/>
</dbReference>
<dbReference type="InterPro" id="IPR001590">
    <property type="entry name" value="Peptidase_M12B"/>
</dbReference>
<evidence type="ECO:0000256" key="5">
    <source>
        <dbReference type="SAM" id="SignalP"/>
    </source>
</evidence>
<feature type="binding site" evidence="4">
    <location>
        <position position="491"/>
    </location>
    <ligand>
        <name>Zn(2+)</name>
        <dbReference type="ChEBI" id="CHEBI:29105"/>
        <note>catalytic</note>
    </ligand>
</feature>
<keyword evidence="9" id="KW-1185">Reference proteome</keyword>
<dbReference type="Pfam" id="PF13688">
    <property type="entry name" value="Reprolysin_5"/>
    <property type="match status" value="1"/>
</dbReference>